<evidence type="ECO:0000313" key="9">
    <source>
        <dbReference type="Proteomes" id="UP000066049"/>
    </source>
</evidence>
<dbReference type="PANTHER" id="PTHR36115">
    <property type="entry name" value="PROLINE-RICH ANTIGEN HOMOLOG-RELATED"/>
    <property type="match status" value="1"/>
</dbReference>
<dbReference type="KEGG" id="ccoc:CCON33237_0106"/>
<dbReference type="PATRIC" id="fig|199.248.peg.123"/>
<proteinExistence type="predicted"/>
<evidence type="ECO:0000256" key="5">
    <source>
        <dbReference type="ARBA" id="ARBA00023136"/>
    </source>
</evidence>
<feature type="transmembrane region" description="Helical" evidence="6">
    <location>
        <begin position="49"/>
        <end position="68"/>
    </location>
</feature>
<keyword evidence="2" id="KW-1003">Cell membrane</keyword>
<dbReference type="AlphaFoldDB" id="A0A0M4TKR3"/>
<keyword evidence="4 6" id="KW-1133">Transmembrane helix</keyword>
<dbReference type="RefSeq" id="WP_054195937.1">
    <property type="nucleotide sequence ID" value="NZ_CABMKQ010000024.1"/>
</dbReference>
<name>A0A0M4TKR3_9BACT</name>
<gene>
    <name evidence="8" type="ORF">CCON33237_0106</name>
</gene>
<evidence type="ECO:0000313" key="8">
    <source>
        <dbReference type="EMBL" id="ALF46831.1"/>
    </source>
</evidence>
<reference evidence="9" key="1">
    <citation type="submission" date="2015-08" db="EMBL/GenBank/DDBJ databases">
        <title>Comparative genomics of the Campylobacter concisus group.</title>
        <authorList>
            <person name="Miller W.G."/>
            <person name="Yee E."/>
            <person name="Chapman M.H."/>
            <person name="Huynh S."/>
            <person name="Bono J.L."/>
            <person name="On S.L.W."/>
            <person name="St Leger J."/>
            <person name="Foster G."/>
            <person name="Parker C.T."/>
        </authorList>
    </citation>
    <scope>NUCLEOTIDE SEQUENCE [LARGE SCALE GENOMIC DNA]</scope>
    <source>
        <strain evidence="9">ATCC 33237</strain>
    </source>
</reference>
<protein>
    <submittedName>
        <fullName evidence="8">Putative RDD domain protein</fullName>
    </submittedName>
</protein>
<sequence>MAKQKAKIASVWARAKAFIIDLFIIGMPIFYATTYLVLDGKEAFLHNQIAIFGANSLISLIMCLFFSIKAQTPGYKAQEIYLINLKTGRKLGFFHTILRQICFAFAGFSILGLCLCFFRKDKLNLHDIITHSAAVQRSEG</sequence>
<feature type="transmembrane region" description="Helical" evidence="6">
    <location>
        <begin position="17"/>
        <end position="37"/>
    </location>
</feature>
<feature type="domain" description="RDD" evidence="7">
    <location>
        <begin position="9"/>
        <end position="130"/>
    </location>
</feature>
<evidence type="ECO:0000256" key="4">
    <source>
        <dbReference type="ARBA" id="ARBA00022989"/>
    </source>
</evidence>
<dbReference type="Proteomes" id="UP000066049">
    <property type="component" value="Chromosome"/>
</dbReference>
<dbReference type="GO" id="GO:0005886">
    <property type="term" value="C:plasma membrane"/>
    <property type="evidence" value="ECO:0007669"/>
    <property type="project" value="UniProtKB-SubCell"/>
</dbReference>
<feature type="transmembrane region" description="Helical" evidence="6">
    <location>
        <begin position="97"/>
        <end position="118"/>
    </location>
</feature>
<evidence type="ECO:0000256" key="3">
    <source>
        <dbReference type="ARBA" id="ARBA00022692"/>
    </source>
</evidence>
<comment type="subcellular location">
    <subcellularLocation>
        <location evidence="1">Cell membrane</location>
        <topology evidence="1">Multi-pass membrane protein</topology>
    </subcellularLocation>
</comment>
<evidence type="ECO:0000256" key="2">
    <source>
        <dbReference type="ARBA" id="ARBA00022475"/>
    </source>
</evidence>
<evidence type="ECO:0000256" key="6">
    <source>
        <dbReference type="SAM" id="Phobius"/>
    </source>
</evidence>
<dbReference type="GeneID" id="28661772"/>
<keyword evidence="3 6" id="KW-0812">Transmembrane</keyword>
<accession>A0A0M4TKR3</accession>
<dbReference type="InterPro" id="IPR051791">
    <property type="entry name" value="Pra-immunoreactive"/>
</dbReference>
<organism evidence="8 9">
    <name type="scientific">Campylobacter concisus</name>
    <dbReference type="NCBI Taxonomy" id="199"/>
    <lineage>
        <taxon>Bacteria</taxon>
        <taxon>Pseudomonadati</taxon>
        <taxon>Campylobacterota</taxon>
        <taxon>Epsilonproteobacteria</taxon>
        <taxon>Campylobacterales</taxon>
        <taxon>Campylobacteraceae</taxon>
        <taxon>Campylobacter</taxon>
    </lineage>
</organism>
<keyword evidence="5 6" id="KW-0472">Membrane</keyword>
<evidence type="ECO:0000256" key="1">
    <source>
        <dbReference type="ARBA" id="ARBA00004651"/>
    </source>
</evidence>
<dbReference type="InterPro" id="IPR010432">
    <property type="entry name" value="RDD"/>
</dbReference>
<dbReference type="Pfam" id="PF06271">
    <property type="entry name" value="RDD"/>
    <property type="match status" value="1"/>
</dbReference>
<evidence type="ECO:0000259" key="7">
    <source>
        <dbReference type="Pfam" id="PF06271"/>
    </source>
</evidence>
<dbReference type="EMBL" id="CP012541">
    <property type="protein sequence ID" value="ALF46831.1"/>
    <property type="molecule type" value="Genomic_DNA"/>
</dbReference>